<protein>
    <recommendedName>
        <fullName evidence="1">RiboL-PSP-HEPN domain-containing protein</fullName>
    </recommendedName>
</protein>
<dbReference type="InterPro" id="IPR041519">
    <property type="entry name" value="HEPN_RiboL-PSP"/>
</dbReference>
<dbReference type="KEGG" id="vfa:MM35RIKEN_03970"/>
<evidence type="ECO:0000313" key="3">
    <source>
        <dbReference type="Proteomes" id="UP000681343"/>
    </source>
</evidence>
<dbReference type="AlphaFoldDB" id="A0A810PVB8"/>
<dbReference type="Pfam" id="PF18735">
    <property type="entry name" value="HEPN_RiboL-PSP"/>
    <property type="match status" value="1"/>
</dbReference>
<sequence length="167" mass="19163">MIYSHWEGFCVASMKLLVDYLNEISLSYQDAANHVLLLDNRKRFSYLQGNCSTDQQSRFLNEFLASQKTGVHIDRSVVSANSNLNFKQLSKMLSYFEISVSPVLDQQKPTIEKLVWYRNSIAHGENSITVTQKDVETFISCITKCIDEMLSLFSTYISSLNYCKKDS</sequence>
<accession>A0A810PVB8</accession>
<evidence type="ECO:0000259" key="1">
    <source>
        <dbReference type="Pfam" id="PF18735"/>
    </source>
</evidence>
<dbReference type="EMBL" id="AP023415">
    <property type="protein sequence ID" value="BCK78205.1"/>
    <property type="molecule type" value="Genomic_DNA"/>
</dbReference>
<reference evidence="2" key="1">
    <citation type="submission" date="2020-09" db="EMBL/GenBank/DDBJ databases">
        <title>New species isolated from human feces.</title>
        <authorList>
            <person name="Kitahara M."/>
            <person name="Shigeno Y."/>
            <person name="Shime M."/>
            <person name="Matsumoto Y."/>
            <person name="Nakamura S."/>
            <person name="Motooka D."/>
            <person name="Fukuoka S."/>
            <person name="Nishikawa H."/>
            <person name="Benno Y."/>
        </authorList>
    </citation>
    <scope>NUCLEOTIDE SEQUENCE</scope>
    <source>
        <strain evidence="2">MM35</strain>
    </source>
</reference>
<feature type="domain" description="RiboL-PSP-HEPN" evidence="1">
    <location>
        <begin position="1"/>
        <end position="149"/>
    </location>
</feature>
<organism evidence="2 3">
    <name type="scientific">Vescimonas fastidiosa</name>
    <dbReference type="NCBI Taxonomy" id="2714353"/>
    <lineage>
        <taxon>Bacteria</taxon>
        <taxon>Bacillati</taxon>
        <taxon>Bacillota</taxon>
        <taxon>Clostridia</taxon>
        <taxon>Eubacteriales</taxon>
        <taxon>Oscillospiraceae</taxon>
        <taxon>Vescimonas</taxon>
    </lineage>
</organism>
<keyword evidence="3" id="KW-1185">Reference proteome</keyword>
<name>A0A810PVB8_9FIRM</name>
<proteinExistence type="predicted"/>
<evidence type="ECO:0000313" key="2">
    <source>
        <dbReference type="EMBL" id="BCK78205.1"/>
    </source>
</evidence>
<dbReference type="Proteomes" id="UP000681343">
    <property type="component" value="Chromosome"/>
</dbReference>
<gene>
    <name evidence="2" type="ORF">MM35RIKEN_03970</name>
</gene>